<reference evidence="2 3" key="1">
    <citation type="submission" date="2018-08" db="EMBL/GenBank/DDBJ databases">
        <authorList>
            <person name="Laetsch R D."/>
            <person name="Stevens L."/>
            <person name="Kumar S."/>
            <person name="Blaxter L. M."/>
        </authorList>
    </citation>
    <scope>NUCLEOTIDE SEQUENCE [LARGE SCALE GENOMIC DNA]</scope>
</reference>
<feature type="region of interest" description="Disordered" evidence="1">
    <location>
        <begin position="333"/>
        <end position="378"/>
    </location>
</feature>
<feature type="region of interest" description="Disordered" evidence="1">
    <location>
        <begin position="1"/>
        <end position="37"/>
    </location>
</feature>
<name>A0A3P6SES1_LITSI</name>
<dbReference type="EMBL" id="UYRX01000033">
    <property type="protein sequence ID" value="VDK70269.1"/>
    <property type="molecule type" value="Genomic_DNA"/>
</dbReference>
<evidence type="ECO:0000313" key="3">
    <source>
        <dbReference type="Proteomes" id="UP000277928"/>
    </source>
</evidence>
<feature type="compositionally biased region" description="Basic and acidic residues" evidence="1">
    <location>
        <begin position="221"/>
        <end position="231"/>
    </location>
</feature>
<feature type="compositionally biased region" description="Basic and acidic residues" evidence="1">
    <location>
        <begin position="179"/>
        <end position="189"/>
    </location>
</feature>
<proteinExistence type="predicted"/>
<evidence type="ECO:0000313" key="2">
    <source>
        <dbReference type="EMBL" id="VDK70269.1"/>
    </source>
</evidence>
<feature type="compositionally biased region" description="Basic and acidic residues" evidence="1">
    <location>
        <begin position="19"/>
        <end position="34"/>
    </location>
</feature>
<sequence>MKVNKNAKNKQKEYNVALADKRRDNKQLPKDKRTLRASTELISDGSSNLQSPNKILSIFVPLKSKEFDQEKEEREEREIRRRARREISLEDDFIDEFASTVFEQVNALLKPVTNFECLQKRKVGQMPSLSQLSTSSTPPPTPAPSVYLCPNGMPSAGFISEKPEYALSDGTRSLTDPTTSEKKSGKSDETDTDPSTTDRTLETTAKKDETLSTTRGSSGGSRERVEEKEKAMGQSTYSVPDLRMEQNLTTANDMSYFDVSSSTVTPKKGSMDSETKAVTSEIISATENATKQTLPSRSLPPSSRTVESNIATSRLHHKIFTTIRRGVGVFGGGATRKVKEGDVSNKKTTVVKGSELDTTLPGDTSKRKKDKSKTDPSI</sequence>
<protein>
    <submittedName>
        <fullName evidence="2">Uncharacterized protein</fullName>
    </submittedName>
</protein>
<organism evidence="2 3">
    <name type="scientific">Litomosoides sigmodontis</name>
    <name type="common">Filarial nematode worm</name>
    <dbReference type="NCBI Taxonomy" id="42156"/>
    <lineage>
        <taxon>Eukaryota</taxon>
        <taxon>Metazoa</taxon>
        <taxon>Ecdysozoa</taxon>
        <taxon>Nematoda</taxon>
        <taxon>Chromadorea</taxon>
        <taxon>Rhabditida</taxon>
        <taxon>Spirurina</taxon>
        <taxon>Spiruromorpha</taxon>
        <taxon>Filarioidea</taxon>
        <taxon>Onchocercidae</taxon>
        <taxon>Litomosoides</taxon>
    </lineage>
</organism>
<dbReference type="OrthoDB" id="10608126at2759"/>
<dbReference type="AlphaFoldDB" id="A0A3P6SES1"/>
<feature type="region of interest" description="Disordered" evidence="1">
    <location>
        <begin position="126"/>
        <end position="149"/>
    </location>
</feature>
<feature type="region of interest" description="Disordered" evidence="1">
    <location>
        <begin position="168"/>
        <end position="242"/>
    </location>
</feature>
<feature type="compositionally biased region" description="Basic and acidic residues" evidence="1">
    <location>
        <begin position="199"/>
        <end position="210"/>
    </location>
</feature>
<feature type="compositionally biased region" description="Low complexity" evidence="1">
    <location>
        <begin position="127"/>
        <end position="136"/>
    </location>
</feature>
<gene>
    <name evidence="2" type="ORF">NLS_LOCUS1048</name>
</gene>
<keyword evidence="3" id="KW-1185">Reference proteome</keyword>
<dbReference type="Proteomes" id="UP000277928">
    <property type="component" value="Unassembled WGS sequence"/>
</dbReference>
<evidence type="ECO:0000256" key="1">
    <source>
        <dbReference type="SAM" id="MobiDB-lite"/>
    </source>
</evidence>
<accession>A0A3P6SES1</accession>